<protein>
    <recommendedName>
        <fullName evidence="5">RcnB family protein</fullName>
    </recommendedName>
</protein>
<dbReference type="RefSeq" id="WP_160409581.1">
    <property type="nucleotide sequence ID" value="NZ_WSES01000005.1"/>
</dbReference>
<keyword evidence="4" id="KW-1185">Reference proteome</keyword>
<dbReference type="Gene3D" id="3.10.450.160">
    <property type="entry name" value="inner membrane protein cigr"/>
    <property type="match status" value="1"/>
</dbReference>
<gene>
    <name evidence="3" type="ORF">GPY61_17210</name>
</gene>
<dbReference type="Proteomes" id="UP000443353">
    <property type="component" value="Unassembled WGS sequence"/>
</dbReference>
<evidence type="ECO:0000256" key="2">
    <source>
        <dbReference type="SAM" id="SignalP"/>
    </source>
</evidence>
<dbReference type="AlphaFoldDB" id="A0A7X3G137"/>
<evidence type="ECO:0000313" key="3">
    <source>
        <dbReference type="EMBL" id="MVW61672.1"/>
    </source>
</evidence>
<dbReference type="InterPro" id="IPR024572">
    <property type="entry name" value="RcnB"/>
</dbReference>
<reference evidence="3 4" key="1">
    <citation type="submission" date="2019-12" db="EMBL/GenBank/DDBJ databases">
        <authorList>
            <person name="Li C."/>
            <person name="Zhao J."/>
        </authorList>
    </citation>
    <scope>NUCLEOTIDE SEQUENCE [LARGE SCALE GENOMIC DNA]</scope>
    <source>
        <strain evidence="3 4">NEAU-DD11</strain>
    </source>
</reference>
<feature type="signal peptide" evidence="2">
    <location>
        <begin position="1"/>
        <end position="25"/>
    </location>
</feature>
<name>A0A7X3G137_9BURK</name>
<proteinExistence type="predicted"/>
<feature type="region of interest" description="Disordered" evidence="1">
    <location>
        <begin position="24"/>
        <end position="110"/>
    </location>
</feature>
<dbReference type="Pfam" id="PF11776">
    <property type="entry name" value="RcnB"/>
    <property type="match status" value="1"/>
</dbReference>
<evidence type="ECO:0008006" key="5">
    <source>
        <dbReference type="Google" id="ProtNLM"/>
    </source>
</evidence>
<keyword evidence="2" id="KW-0732">Signal</keyword>
<comment type="caution">
    <text evidence="3">The sequence shown here is derived from an EMBL/GenBank/DDBJ whole genome shotgun (WGS) entry which is preliminary data.</text>
</comment>
<feature type="compositionally biased region" description="Gly residues" evidence="1">
    <location>
        <begin position="78"/>
        <end position="90"/>
    </location>
</feature>
<organism evidence="3 4">
    <name type="scientific">Massilia cellulosiltytica</name>
    <dbReference type="NCBI Taxonomy" id="2683234"/>
    <lineage>
        <taxon>Bacteria</taxon>
        <taxon>Pseudomonadati</taxon>
        <taxon>Pseudomonadota</taxon>
        <taxon>Betaproteobacteria</taxon>
        <taxon>Burkholderiales</taxon>
        <taxon>Oxalobacteraceae</taxon>
        <taxon>Telluria group</taxon>
        <taxon>Massilia</taxon>
    </lineage>
</organism>
<dbReference type="EMBL" id="WSES01000005">
    <property type="protein sequence ID" value="MVW61672.1"/>
    <property type="molecule type" value="Genomic_DNA"/>
</dbReference>
<evidence type="ECO:0000313" key="4">
    <source>
        <dbReference type="Proteomes" id="UP000443353"/>
    </source>
</evidence>
<evidence type="ECO:0000256" key="1">
    <source>
        <dbReference type="SAM" id="MobiDB-lite"/>
    </source>
</evidence>
<sequence length="162" mass="18373">MNTKHLAMSTLLAALLSAAGASSFAQDRYHGDRRDDSRYGQRDNDRGDRRVDSRDDRRRDDRRGDDQRGDNRRDGYQARGGGSHGDAGYGGDRRWDGAGPNHDIRRGGRLPSRYRNHQYVVDNWRDHHLRPPPRGYHWVQTGGDYVLAAIATGVIADLIINH</sequence>
<feature type="compositionally biased region" description="Basic and acidic residues" evidence="1">
    <location>
        <begin position="91"/>
        <end position="106"/>
    </location>
</feature>
<feature type="chain" id="PRO_5031513515" description="RcnB family protein" evidence="2">
    <location>
        <begin position="26"/>
        <end position="162"/>
    </location>
</feature>
<feature type="compositionally biased region" description="Basic and acidic residues" evidence="1">
    <location>
        <begin position="27"/>
        <end position="76"/>
    </location>
</feature>
<accession>A0A7X3G137</accession>